<protein>
    <recommendedName>
        <fullName evidence="10">Protein FLX-like 3</fullName>
    </recommendedName>
</protein>
<evidence type="ECO:0000313" key="9">
    <source>
        <dbReference type="Proteomes" id="UP000250235"/>
    </source>
</evidence>
<dbReference type="OrthoDB" id="2018286at2759"/>
<dbReference type="EMBL" id="KV010657">
    <property type="protein sequence ID" value="KZV27158.1"/>
    <property type="molecule type" value="Genomic_DNA"/>
</dbReference>
<evidence type="ECO:0000256" key="3">
    <source>
        <dbReference type="ARBA" id="ARBA00022782"/>
    </source>
</evidence>
<evidence type="ECO:0000256" key="1">
    <source>
        <dbReference type="ARBA" id="ARBA00005405"/>
    </source>
</evidence>
<feature type="coiled-coil region" evidence="6">
    <location>
        <begin position="178"/>
        <end position="219"/>
    </location>
</feature>
<organism evidence="8 9">
    <name type="scientific">Dorcoceras hygrometricum</name>
    <dbReference type="NCBI Taxonomy" id="472368"/>
    <lineage>
        <taxon>Eukaryota</taxon>
        <taxon>Viridiplantae</taxon>
        <taxon>Streptophyta</taxon>
        <taxon>Embryophyta</taxon>
        <taxon>Tracheophyta</taxon>
        <taxon>Spermatophyta</taxon>
        <taxon>Magnoliopsida</taxon>
        <taxon>eudicotyledons</taxon>
        <taxon>Gunneridae</taxon>
        <taxon>Pentapetalae</taxon>
        <taxon>asterids</taxon>
        <taxon>lamiids</taxon>
        <taxon>Lamiales</taxon>
        <taxon>Gesneriaceae</taxon>
        <taxon>Didymocarpoideae</taxon>
        <taxon>Trichosporeae</taxon>
        <taxon>Loxocarpinae</taxon>
        <taxon>Dorcoceras</taxon>
    </lineage>
</organism>
<evidence type="ECO:0000256" key="4">
    <source>
        <dbReference type="ARBA" id="ARBA00023054"/>
    </source>
</evidence>
<dbReference type="InterPro" id="IPR040353">
    <property type="entry name" value="FLX/FLX-like"/>
</dbReference>
<evidence type="ECO:0000313" key="8">
    <source>
        <dbReference type="EMBL" id="KZV27158.1"/>
    </source>
</evidence>
<name>A0A2Z7B0Q0_9LAMI</name>
<evidence type="ECO:0000256" key="2">
    <source>
        <dbReference type="ARBA" id="ARBA00022473"/>
    </source>
</evidence>
<evidence type="ECO:0000256" key="7">
    <source>
        <dbReference type="SAM" id="MobiDB-lite"/>
    </source>
</evidence>
<evidence type="ECO:0008006" key="10">
    <source>
        <dbReference type="Google" id="ProtNLM"/>
    </source>
</evidence>
<keyword evidence="4 6" id="KW-0175">Coiled coil</keyword>
<comment type="similarity">
    <text evidence="1">Belongs to the FLX family.</text>
</comment>
<keyword evidence="5" id="KW-0287">Flowering</keyword>
<dbReference type="GO" id="GO:0030154">
    <property type="term" value="P:cell differentiation"/>
    <property type="evidence" value="ECO:0007669"/>
    <property type="project" value="UniProtKB-KW"/>
</dbReference>
<dbReference type="PANTHER" id="PTHR33405:SF20">
    <property type="entry name" value="PROTEIN FLX-LIKE 3"/>
    <property type="match status" value="1"/>
</dbReference>
<proteinExistence type="inferred from homology"/>
<feature type="region of interest" description="Disordered" evidence="7">
    <location>
        <begin position="258"/>
        <end position="277"/>
    </location>
</feature>
<keyword evidence="3" id="KW-0221">Differentiation</keyword>
<dbReference type="PANTHER" id="PTHR33405">
    <property type="entry name" value="PROTEIN FLX-LIKE 2"/>
    <property type="match status" value="1"/>
</dbReference>
<gene>
    <name evidence="8" type="ORF">F511_21665</name>
</gene>
<evidence type="ECO:0000256" key="5">
    <source>
        <dbReference type="ARBA" id="ARBA00023089"/>
    </source>
</evidence>
<sequence length="277" mass="31623">MAGRNRARESFDHRRGYLPEGPVVRVPLVRPVPHPALLEEELEIQHVELRRLLGENRRLFEDRIALERELTAAKEEVRRMNLAVADIHAEQDLQSRELMERSMKLEADLRATEPLKSEVAQLRAETQRLNTIKQDLSGQVHSLSQEVVKLQADNRHTPVLRSEIDGLHQELLRARNAIDYEKNANIELREQRQAMEKNMVKMARDIEKLRSELANYGARAWRSGGPFGVEFSNPSSSFPTHYDNGYGIRQGAINKVGPYGSGSASWGGPEKPRANRR</sequence>
<reference evidence="8 9" key="1">
    <citation type="journal article" date="2015" name="Proc. Natl. Acad. Sci. U.S.A.">
        <title>The resurrection genome of Boea hygrometrica: A blueprint for survival of dehydration.</title>
        <authorList>
            <person name="Xiao L."/>
            <person name="Yang G."/>
            <person name="Zhang L."/>
            <person name="Yang X."/>
            <person name="Zhao S."/>
            <person name="Ji Z."/>
            <person name="Zhou Q."/>
            <person name="Hu M."/>
            <person name="Wang Y."/>
            <person name="Chen M."/>
            <person name="Xu Y."/>
            <person name="Jin H."/>
            <person name="Xiao X."/>
            <person name="Hu G."/>
            <person name="Bao F."/>
            <person name="Hu Y."/>
            <person name="Wan P."/>
            <person name="Li L."/>
            <person name="Deng X."/>
            <person name="Kuang T."/>
            <person name="Xiang C."/>
            <person name="Zhu J.K."/>
            <person name="Oliver M.J."/>
            <person name="He Y."/>
        </authorList>
    </citation>
    <scope>NUCLEOTIDE SEQUENCE [LARGE SCALE GENOMIC DNA]</scope>
    <source>
        <strain evidence="9">cv. XS01</strain>
    </source>
</reference>
<dbReference type="GO" id="GO:0009908">
    <property type="term" value="P:flower development"/>
    <property type="evidence" value="ECO:0007669"/>
    <property type="project" value="UniProtKB-KW"/>
</dbReference>
<keyword evidence="2" id="KW-0217">Developmental protein</keyword>
<dbReference type="AlphaFoldDB" id="A0A2Z7B0Q0"/>
<accession>A0A2Z7B0Q0</accession>
<keyword evidence="9" id="KW-1185">Reference proteome</keyword>
<evidence type="ECO:0000256" key="6">
    <source>
        <dbReference type="SAM" id="Coils"/>
    </source>
</evidence>
<dbReference type="Proteomes" id="UP000250235">
    <property type="component" value="Unassembled WGS sequence"/>
</dbReference>
<feature type="coiled-coil region" evidence="6">
    <location>
        <begin position="49"/>
        <end position="83"/>
    </location>
</feature>